<reference evidence="3" key="1">
    <citation type="journal article" date="2019" name="Int. J. Syst. Evol. Microbiol.">
        <title>The Global Catalogue of Microorganisms (GCM) 10K type strain sequencing project: providing services to taxonomists for standard genome sequencing and annotation.</title>
        <authorList>
            <consortium name="The Broad Institute Genomics Platform"/>
            <consortium name="The Broad Institute Genome Sequencing Center for Infectious Disease"/>
            <person name="Wu L."/>
            <person name="Ma J."/>
        </authorList>
    </citation>
    <scope>NUCLEOTIDE SEQUENCE [LARGE SCALE GENOMIC DNA]</scope>
    <source>
        <strain evidence="3">CCUG 54527</strain>
    </source>
</reference>
<dbReference type="EMBL" id="JBHSRI010000003">
    <property type="protein sequence ID" value="MFC6038767.1"/>
    <property type="molecule type" value="Genomic_DNA"/>
</dbReference>
<keyword evidence="3" id="KW-1185">Reference proteome</keyword>
<dbReference type="Proteomes" id="UP001596170">
    <property type="component" value="Unassembled WGS sequence"/>
</dbReference>
<protein>
    <submittedName>
        <fullName evidence="2">Alpha/beta fold hydrolase</fullName>
    </submittedName>
</protein>
<evidence type="ECO:0000259" key="1">
    <source>
        <dbReference type="Pfam" id="PF00561"/>
    </source>
</evidence>
<dbReference type="SUPFAM" id="SSF53474">
    <property type="entry name" value="alpha/beta-Hydrolases"/>
    <property type="match status" value="1"/>
</dbReference>
<dbReference type="PANTHER" id="PTHR43798">
    <property type="entry name" value="MONOACYLGLYCEROL LIPASE"/>
    <property type="match status" value="1"/>
</dbReference>
<dbReference type="InterPro" id="IPR000073">
    <property type="entry name" value="AB_hydrolase_1"/>
</dbReference>
<name>A0ABW1L753_9BACL</name>
<comment type="caution">
    <text evidence="2">The sequence shown here is derived from an EMBL/GenBank/DDBJ whole genome shotgun (WGS) entry which is preliminary data.</text>
</comment>
<dbReference type="GO" id="GO:0016787">
    <property type="term" value="F:hydrolase activity"/>
    <property type="evidence" value="ECO:0007669"/>
    <property type="project" value="UniProtKB-KW"/>
</dbReference>
<dbReference type="InterPro" id="IPR050266">
    <property type="entry name" value="AB_hydrolase_sf"/>
</dbReference>
<dbReference type="PRINTS" id="PR00111">
    <property type="entry name" value="ABHYDROLASE"/>
</dbReference>
<dbReference type="Pfam" id="PF00561">
    <property type="entry name" value="Abhydrolase_1"/>
    <property type="match status" value="1"/>
</dbReference>
<organism evidence="2 3">
    <name type="scientific">Paenisporosarcina macmurdoensis</name>
    <dbReference type="NCBI Taxonomy" id="212659"/>
    <lineage>
        <taxon>Bacteria</taxon>
        <taxon>Bacillati</taxon>
        <taxon>Bacillota</taxon>
        <taxon>Bacilli</taxon>
        <taxon>Bacillales</taxon>
        <taxon>Caryophanaceae</taxon>
        <taxon>Paenisporosarcina</taxon>
    </lineage>
</organism>
<dbReference type="InterPro" id="IPR029058">
    <property type="entry name" value="AB_hydrolase_fold"/>
</dbReference>
<dbReference type="RefSeq" id="WP_377732864.1">
    <property type="nucleotide sequence ID" value="NZ_JBHSRI010000003.1"/>
</dbReference>
<evidence type="ECO:0000313" key="3">
    <source>
        <dbReference type="Proteomes" id="UP001596170"/>
    </source>
</evidence>
<proteinExistence type="predicted"/>
<evidence type="ECO:0000313" key="2">
    <source>
        <dbReference type="EMBL" id="MFC6038767.1"/>
    </source>
</evidence>
<dbReference type="Gene3D" id="3.40.50.1820">
    <property type="entry name" value="alpha/beta hydrolase"/>
    <property type="match status" value="1"/>
</dbReference>
<accession>A0ABW1L753</accession>
<gene>
    <name evidence="2" type="ORF">ACFPYN_04770</name>
</gene>
<sequence>MLLHTEVFGDGEPLVFLHTGLQTGLLDFTYQREYFKNNFKVILPDLRGHGKSIEDDISNFFEDSAKDLLETLNHLEVESAHIVGCSLGALVGLYFAKMFPQNAKSLCISGVLPEKPDNWLELHNENVEGQTQLLHHEESVKYFDRVHKSDWKQFLYMGRNEEWYPFEETKDLDGIACPVLYMVGEVNKDETKGAIVYPLMKENVHVSIIPFAGHLIHSDQPEIYSKVLDLFISKGDQV</sequence>
<keyword evidence="2" id="KW-0378">Hydrolase</keyword>
<feature type="domain" description="AB hydrolase-1" evidence="1">
    <location>
        <begin position="13"/>
        <end position="121"/>
    </location>
</feature>